<proteinExistence type="predicted"/>
<keyword evidence="2" id="KW-1133">Transmembrane helix</keyword>
<accession>A0A6J4MQZ0</accession>
<name>A0A6J4MQZ0_9ACTN</name>
<keyword evidence="2" id="KW-0472">Membrane</keyword>
<gene>
    <name evidence="3" type="ORF">AVDCRST_MAG34-2674</name>
</gene>
<evidence type="ECO:0000313" key="3">
    <source>
        <dbReference type="EMBL" id="CAA9364069.1"/>
    </source>
</evidence>
<keyword evidence="2" id="KW-0812">Transmembrane</keyword>
<dbReference type="AlphaFoldDB" id="A0A6J4MQZ0"/>
<evidence type="ECO:0000256" key="2">
    <source>
        <dbReference type="SAM" id="Phobius"/>
    </source>
</evidence>
<evidence type="ECO:0000256" key="1">
    <source>
        <dbReference type="SAM" id="MobiDB-lite"/>
    </source>
</evidence>
<organism evidence="3">
    <name type="scientific">uncultured Nocardioidaceae bacterium</name>
    <dbReference type="NCBI Taxonomy" id="253824"/>
    <lineage>
        <taxon>Bacteria</taxon>
        <taxon>Bacillati</taxon>
        <taxon>Actinomycetota</taxon>
        <taxon>Actinomycetes</taxon>
        <taxon>Propionibacteriales</taxon>
        <taxon>Nocardioidaceae</taxon>
        <taxon>environmental samples</taxon>
    </lineage>
</organism>
<feature type="region of interest" description="Disordered" evidence="1">
    <location>
        <begin position="91"/>
        <end position="117"/>
    </location>
</feature>
<dbReference type="EMBL" id="CADCUI010000075">
    <property type="protein sequence ID" value="CAA9364069.1"/>
    <property type="molecule type" value="Genomic_DNA"/>
</dbReference>
<sequence>MGRVVRWDVGAAWAIGLSPWEQRGMMADDDITTDGTLAMPQETLEIGEPRRDSRLARAWTSLGSGWRAGVVVAFVAIVSLAVGMLLPSLPSDEPRAPSRSPGLRAAAGPEFSPAPRPPPWVTGLSESQPAAFALVNRTGRPVLVSTPPRFVFTILPQDTLMFSRTPVCTYQRFTARFADGETIGSIEDFCDARRWVLLSSGRGKLR</sequence>
<feature type="transmembrane region" description="Helical" evidence="2">
    <location>
        <begin position="68"/>
        <end position="89"/>
    </location>
</feature>
<protein>
    <submittedName>
        <fullName evidence="3">Uncharacterized protein</fullName>
    </submittedName>
</protein>
<reference evidence="3" key="1">
    <citation type="submission" date="2020-02" db="EMBL/GenBank/DDBJ databases">
        <authorList>
            <person name="Meier V. D."/>
        </authorList>
    </citation>
    <scope>NUCLEOTIDE SEQUENCE</scope>
    <source>
        <strain evidence="3">AVDCRST_MAG34</strain>
    </source>
</reference>